<name>A0A3Q7HPR4_SOLLC</name>
<dbReference type="GO" id="GO:0003677">
    <property type="term" value="F:DNA binding"/>
    <property type="evidence" value="ECO:0007669"/>
    <property type="project" value="UniProtKB-KW"/>
</dbReference>
<organism evidence="6">
    <name type="scientific">Solanum lycopersicum</name>
    <name type="common">Tomato</name>
    <name type="synonym">Lycopersicon esculentum</name>
    <dbReference type="NCBI Taxonomy" id="4081"/>
    <lineage>
        <taxon>Eukaryota</taxon>
        <taxon>Viridiplantae</taxon>
        <taxon>Streptophyta</taxon>
        <taxon>Embryophyta</taxon>
        <taxon>Tracheophyta</taxon>
        <taxon>Spermatophyta</taxon>
        <taxon>Magnoliopsida</taxon>
        <taxon>eudicotyledons</taxon>
        <taxon>Gunneridae</taxon>
        <taxon>Pentapetalae</taxon>
        <taxon>asterids</taxon>
        <taxon>lamiids</taxon>
        <taxon>Solanales</taxon>
        <taxon>Solanaceae</taxon>
        <taxon>Solanoideae</taxon>
        <taxon>Solaneae</taxon>
        <taxon>Solanum</taxon>
        <taxon>Solanum subgen. Lycopersicon</taxon>
    </lineage>
</organism>
<dbReference type="InterPro" id="IPR003035">
    <property type="entry name" value="RWP-RK_dom"/>
</dbReference>
<dbReference type="AlphaFoldDB" id="A0A3Q7HPR4"/>
<feature type="domain" description="RWP-RK" evidence="5">
    <location>
        <begin position="248"/>
        <end position="328"/>
    </location>
</feature>
<reference evidence="6" key="2">
    <citation type="submission" date="2019-01" db="UniProtKB">
        <authorList>
            <consortium name="EnsemblPlants"/>
        </authorList>
    </citation>
    <scope>IDENTIFICATION</scope>
    <source>
        <strain evidence="6">cv. Heinz 1706</strain>
    </source>
</reference>
<dbReference type="Gramene" id="Solyc08g062200.2.1">
    <property type="protein sequence ID" value="Solyc08g062200.2.1"/>
    <property type="gene ID" value="Solyc08g062200.2"/>
</dbReference>
<dbReference type="Proteomes" id="UP000004994">
    <property type="component" value="Chromosome 8"/>
</dbReference>
<keyword evidence="1" id="KW-0805">Transcription regulation</keyword>
<keyword evidence="3" id="KW-0804">Transcription</keyword>
<proteinExistence type="predicted"/>
<keyword evidence="4" id="KW-0539">Nucleus</keyword>
<sequence>MLMDNFDTSIVPYHDPFDDNILTGLNFSLFDDENPTIDGDINYQVPINLNPTIVGGDNNNHQGPPINENKTNLNYSLSFPDYDPYLLEISFDSGDGFIGGSTNPEGEVPGNNNCQILREIIHDNGMILSKIGIFGTIGRISHAIVEKSTMDDHMSSDTIDFSNDSISKVKEFLVQYFEGCKKDGYIVLEDTLSEFYQTLSVNSGVRTNDINNLLQLSTTNLHHNVLTEQQGMANENEGTNSGVNRGKISLSEQQRRRTKMMNVKDFEDYLHLSIQEAGIKLNLCPTVMKRVCRRDGLRRWPSRKINSIKRKISKRQESLNSIHAGERKSAKADIAKLEKELAAIYNDLTYSLTKRVHQCLIYMKLLRLLKKYYCSIFKKKMASVEKVVGVKKVRQKDSDGWDVSMPLPGDIIEGVAELASDDDSFIQAKAWSELTLFLGKIAGHFIWFKVRRGESTLKLKGYVLVERRSNLQKRFVVRAASDERHLAVIAELTLGRCTELQEMSRRMVNSGSRGYNQMGLQYDWKMKVGTYLPDSHSTVVSSIVFMPLTREYRVEATLVRTMAWFSAAVSSGIPLVFVNIQTEQINNLERRNTSGKDVCSRQLDGYVGYHQSAQGVRLWYLPGIEEVPLELTPEPGESRFGIDIKRTDEGFVSIYSVAKGTAAERAGLVHLFEEANKSKHHVVISRLEGKSVLPSTVSSEGLIYCCDHADIKDTLDLAMERSESIRLHIMSWPNQITQNTTGLFGAAAALMPPN</sequence>
<dbReference type="PROSITE" id="PS51519">
    <property type="entry name" value="RWP_RK"/>
    <property type="match status" value="1"/>
</dbReference>
<dbReference type="PANTHER" id="PTHR33984:SF10">
    <property type="entry name" value="S1 MOTIF DOMAIN-CONTAINING PROTEIN"/>
    <property type="match status" value="1"/>
</dbReference>
<dbReference type="Pfam" id="PF02042">
    <property type="entry name" value="RWP-RK"/>
    <property type="match status" value="1"/>
</dbReference>
<keyword evidence="2" id="KW-0238">DNA-binding</keyword>
<evidence type="ECO:0000259" key="5">
    <source>
        <dbReference type="PROSITE" id="PS51519"/>
    </source>
</evidence>
<protein>
    <recommendedName>
        <fullName evidence="5">RWP-RK domain-containing protein</fullName>
    </recommendedName>
</protein>
<dbReference type="PaxDb" id="4081-Solyc08g062200.1.1"/>
<evidence type="ECO:0000256" key="4">
    <source>
        <dbReference type="ARBA" id="ARBA00023242"/>
    </source>
</evidence>
<evidence type="ECO:0000256" key="3">
    <source>
        <dbReference type="ARBA" id="ARBA00023163"/>
    </source>
</evidence>
<evidence type="ECO:0000256" key="2">
    <source>
        <dbReference type="ARBA" id="ARBA00023125"/>
    </source>
</evidence>
<evidence type="ECO:0000256" key="1">
    <source>
        <dbReference type="ARBA" id="ARBA00023015"/>
    </source>
</evidence>
<reference evidence="6" key="1">
    <citation type="journal article" date="2012" name="Nature">
        <title>The tomato genome sequence provides insights into fleshy fruit evolution.</title>
        <authorList>
            <consortium name="Tomato Genome Consortium"/>
        </authorList>
    </citation>
    <scope>NUCLEOTIDE SEQUENCE [LARGE SCALE GENOMIC DNA]</scope>
    <source>
        <strain evidence="6">cv. Heinz 1706</strain>
    </source>
</reference>
<evidence type="ECO:0000313" key="7">
    <source>
        <dbReference type="Proteomes" id="UP000004994"/>
    </source>
</evidence>
<dbReference type="PANTHER" id="PTHR33984">
    <property type="entry name" value="OS02G0717600 PROTEIN"/>
    <property type="match status" value="1"/>
</dbReference>
<dbReference type="InParanoid" id="A0A3Q7HPR4"/>
<accession>A0A3Q7HPR4</accession>
<evidence type="ECO:0000313" key="6">
    <source>
        <dbReference type="EnsemblPlants" id="Solyc08g062200.2.1"/>
    </source>
</evidence>
<keyword evidence="7" id="KW-1185">Reference proteome</keyword>
<dbReference type="EnsemblPlants" id="Solyc08g062200.2.1">
    <property type="protein sequence ID" value="Solyc08g062200.2.1"/>
    <property type="gene ID" value="Solyc08g062200.2"/>
</dbReference>
<dbReference type="STRING" id="4081.A0A3Q7HPR4"/>
<dbReference type="OMA" id="TSAINQM"/>